<protein>
    <submittedName>
        <fullName evidence="1">Unnamed protein product</fullName>
    </submittedName>
</protein>
<evidence type="ECO:0000313" key="2">
    <source>
        <dbReference type="Proteomes" id="UP001165064"/>
    </source>
</evidence>
<accession>A0ACB5U881</accession>
<proteinExistence type="predicted"/>
<evidence type="ECO:0000313" key="1">
    <source>
        <dbReference type="EMBL" id="GMF03771.1"/>
    </source>
</evidence>
<sequence length="292" mass="33158">MPTLLAGHHANCAKANDKPVYVNTNKTVKVSRDDVFRLVEAQLQHTALYQQTRQGNTHYRKDGLYQGFPLSATFCNIVYDDLLKYFESLATCEFTKIFRLADDFLVLSTSQDEITKFRKLIARRIEPFGVSVNRQKTAVYHCGESSGSGGSGEKQDDVIVEFLGYEISLRTLGIFKDETKFGIASVNASSFKMLFDELLRVFKWRISTFSIFDLKYNDSEVVKRNVNSLVNSIGLKFVNSFKIVNKKDKLSDDCLAKFISSLDEVVFDKYGSLTDIPPKAIFQKMMHNKGLI</sequence>
<name>A0ACB5U881_AMBMO</name>
<dbReference type="EMBL" id="BSXS01013248">
    <property type="protein sequence ID" value="GMF03771.1"/>
    <property type="molecule type" value="Genomic_DNA"/>
</dbReference>
<gene>
    <name evidence="1" type="ORF">Amon02_001190400</name>
</gene>
<comment type="caution">
    <text evidence="1">The sequence shown here is derived from an EMBL/GenBank/DDBJ whole genome shotgun (WGS) entry which is preliminary data.</text>
</comment>
<keyword evidence="2" id="KW-1185">Reference proteome</keyword>
<dbReference type="Proteomes" id="UP001165064">
    <property type="component" value="Unassembled WGS sequence"/>
</dbReference>
<reference evidence="1" key="1">
    <citation type="submission" date="2023-04" db="EMBL/GenBank/DDBJ databases">
        <title>Ambrosiozyma monospora NBRC 10751.</title>
        <authorList>
            <person name="Ichikawa N."/>
            <person name="Sato H."/>
            <person name="Tonouchi N."/>
        </authorList>
    </citation>
    <scope>NUCLEOTIDE SEQUENCE</scope>
    <source>
        <strain evidence="1">NBRC 10751</strain>
    </source>
</reference>
<organism evidence="1 2">
    <name type="scientific">Ambrosiozyma monospora</name>
    <name type="common">Yeast</name>
    <name type="synonym">Endomycopsis monosporus</name>
    <dbReference type="NCBI Taxonomy" id="43982"/>
    <lineage>
        <taxon>Eukaryota</taxon>
        <taxon>Fungi</taxon>
        <taxon>Dikarya</taxon>
        <taxon>Ascomycota</taxon>
        <taxon>Saccharomycotina</taxon>
        <taxon>Pichiomycetes</taxon>
        <taxon>Pichiales</taxon>
        <taxon>Pichiaceae</taxon>
        <taxon>Ambrosiozyma</taxon>
    </lineage>
</organism>